<accession>A0A0P4RCG4</accession>
<feature type="domain" description="Beta-ketoacyl-[acyl-carrier-protein] synthase III C-terminal" evidence="4">
    <location>
        <begin position="239"/>
        <end position="328"/>
    </location>
</feature>
<protein>
    <submittedName>
        <fullName evidence="6">3-oxoacyl-[acyl-carrier-protein] synthase 3</fullName>
    </submittedName>
</protein>
<dbReference type="Gene3D" id="3.40.47.10">
    <property type="match status" value="1"/>
</dbReference>
<evidence type="ECO:0000313" key="7">
    <source>
        <dbReference type="Proteomes" id="UP000048965"/>
    </source>
</evidence>
<dbReference type="InterPro" id="IPR013751">
    <property type="entry name" value="ACP_syn_III_N"/>
</dbReference>
<proteinExistence type="predicted"/>
<dbReference type="Pfam" id="PF08541">
    <property type="entry name" value="ACP_syn_III_C"/>
    <property type="match status" value="1"/>
</dbReference>
<dbReference type="PANTHER" id="PTHR34069">
    <property type="entry name" value="3-OXOACYL-[ACYL-CARRIER-PROTEIN] SYNTHASE 3"/>
    <property type="match status" value="1"/>
</dbReference>
<dbReference type="InterPro" id="IPR013747">
    <property type="entry name" value="ACP_syn_III_C"/>
</dbReference>
<evidence type="ECO:0000259" key="5">
    <source>
        <dbReference type="Pfam" id="PF08545"/>
    </source>
</evidence>
<dbReference type="RefSeq" id="WP_042159207.1">
    <property type="nucleotide sequence ID" value="NZ_BBNO01000008.1"/>
</dbReference>
<dbReference type="Proteomes" id="UP000048965">
    <property type="component" value="Unassembled WGS sequence"/>
</dbReference>
<comment type="caution">
    <text evidence="6">The sequence shown here is derived from an EMBL/GenBank/DDBJ whole genome shotgun (WGS) entry which is preliminary data.</text>
</comment>
<name>A0A0P4RCG4_9ACTN</name>
<evidence type="ECO:0000259" key="4">
    <source>
        <dbReference type="Pfam" id="PF08541"/>
    </source>
</evidence>
<feature type="domain" description="Beta-ketoacyl-[acyl-carrier-protein] synthase III N-terminal" evidence="5">
    <location>
        <begin position="109"/>
        <end position="187"/>
    </location>
</feature>
<gene>
    <name evidence="6" type="primary">fabH</name>
    <name evidence="6" type="ORF">TPA0598_08_01850</name>
</gene>
<dbReference type="AlphaFoldDB" id="A0A0P4RCG4"/>
<dbReference type="CDD" id="cd00830">
    <property type="entry name" value="KAS_III"/>
    <property type="match status" value="1"/>
</dbReference>
<dbReference type="GO" id="GO:0044550">
    <property type="term" value="P:secondary metabolite biosynthetic process"/>
    <property type="evidence" value="ECO:0007669"/>
    <property type="project" value="TreeGrafter"/>
</dbReference>
<keyword evidence="7" id="KW-1185">Reference proteome</keyword>
<dbReference type="NCBIfam" id="NF006829">
    <property type="entry name" value="PRK09352.1"/>
    <property type="match status" value="1"/>
</dbReference>
<evidence type="ECO:0000256" key="1">
    <source>
        <dbReference type="ARBA" id="ARBA00022490"/>
    </source>
</evidence>
<dbReference type="PANTHER" id="PTHR34069:SF2">
    <property type="entry name" value="BETA-KETOACYL-[ACYL-CARRIER-PROTEIN] SYNTHASE III"/>
    <property type="match status" value="1"/>
</dbReference>
<evidence type="ECO:0000256" key="3">
    <source>
        <dbReference type="ARBA" id="ARBA00023315"/>
    </source>
</evidence>
<keyword evidence="3" id="KW-0012">Acyltransferase</keyword>
<dbReference type="SUPFAM" id="SSF53901">
    <property type="entry name" value="Thiolase-like"/>
    <property type="match status" value="1"/>
</dbReference>
<keyword evidence="2" id="KW-0808">Transferase</keyword>
<reference evidence="7" key="1">
    <citation type="submission" date="2014-09" db="EMBL/GenBank/DDBJ databases">
        <title>Whole genome shotgun sequence of Streptomyces sp. NBRC 110027.</title>
        <authorList>
            <person name="Komaki H."/>
            <person name="Ichikawa N."/>
            <person name="Katano-Makiyama Y."/>
            <person name="Hosoyama A."/>
            <person name="Hashimoto M."/>
            <person name="Uohara A."/>
            <person name="Kitahashi Y."/>
            <person name="Ohji S."/>
            <person name="Kimura A."/>
            <person name="Yamazoe A."/>
            <person name="Igarashi Y."/>
            <person name="Fujita N."/>
        </authorList>
    </citation>
    <scope>NUCLEOTIDE SEQUENCE [LARGE SCALE GENOMIC DNA]</scope>
    <source>
        <strain evidence="7">NBRC 110027</strain>
    </source>
</reference>
<reference evidence="6 7" key="2">
    <citation type="journal article" date="2015" name="Stand. Genomic Sci.">
        <title>Draft genome sequence of marine-derived Streptomyces sp. TP-A0598, a producer of anti-MRSA antibiotic lydicamycins.</title>
        <authorList>
            <person name="Komaki H."/>
            <person name="Ichikawa N."/>
            <person name="Hosoyama A."/>
            <person name="Fujita N."/>
            <person name="Igarashi Y."/>
        </authorList>
    </citation>
    <scope>NUCLEOTIDE SEQUENCE [LARGE SCALE GENOMIC DNA]</scope>
    <source>
        <strain evidence="6 7">NBRC 110027</strain>
    </source>
</reference>
<keyword evidence="1" id="KW-0963">Cytoplasm</keyword>
<sequence>MSQQSIGILGTGSYVPERHVSNAEVAARVGVDEEWIARKTQIGGRRYAAADEATSDLGLHAGTAALKRSGLAAGQIDYLILATSTPDSPQPPTAYHVQRGLGADAAACFDINVVCSGFVYGLELARSLVASHPGSHALVVAADVYSRILDFSDRRTAVLLGDGAGAAVVGEVPDGRGFVDFELGSRGDAHDLIRVEGGGSRMPTSPETIAEGRHYFRMEGRGVRDFVMENFPPFVDRLCAKTGIGRDAVQHFVPHQPNGVLLTELVECAGLDHAFTHRTLERYGNVGSASSAVTLDEANKAGCLKDGDLVLIGSFGGGMSIGAGLMRWVGTA</sequence>
<dbReference type="EMBL" id="BBNO01000008">
    <property type="protein sequence ID" value="GAO11274.1"/>
    <property type="molecule type" value="Genomic_DNA"/>
</dbReference>
<dbReference type="GO" id="GO:0004315">
    <property type="term" value="F:3-oxoacyl-[acyl-carrier-protein] synthase activity"/>
    <property type="evidence" value="ECO:0007669"/>
    <property type="project" value="InterPro"/>
</dbReference>
<dbReference type="InterPro" id="IPR016039">
    <property type="entry name" value="Thiolase-like"/>
</dbReference>
<organism evidence="6 7">
    <name type="scientific">Streptomyces lydicamycinicus</name>
    <dbReference type="NCBI Taxonomy" id="1546107"/>
    <lineage>
        <taxon>Bacteria</taxon>
        <taxon>Bacillati</taxon>
        <taxon>Actinomycetota</taxon>
        <taxon>Actinomycetes</taxon>
        <taxon>Kitasatosporales</taxon>
        <taxon>Streptomycetaceae</taxon>
        <taxon>Streptomyces</taxon>
    </lineage>
</organism>
<dbReference type="GO" id="GO:0006633">
    <property type="term" value="P:fatty acid biosynthetic process"/>
    <property type="evidence" value="ECO:0007669"/>
    <property type="project" value="InterPro"/>
</dbReference>
<dbReference type="OrthoDB" id="9815506at2"/>
<evidence type="ECO:0000313" key="6">
    <source>
        <dbReference type="EMBL" id="GAO11274.1"/>
    </source>
</evidence>
<dbReference type="Pfam" id="PF08545">
    <property type="entry name" value="ACP_syn_III"/>
    <property type="match status" value="1"/>
</dbReference>
<evidence type="ECO:0000256" key="2">
    <source>
        <dbReference type="ARBA" id="ARBA00022679"/>
    </source>
</evidence>